<dbReference type="GO" id="GO:0006643">
    <property type="term" value="P:membrane lipid metabolic process"/>
    <property type="evidence" value="ECO:0007669"/>
    <property type="project" value="TreeGrafter"/>
</dbReference>
<dbReference type="EMBL" id="IAAA01024825">
    <property type="protein sequence ID" value="LAA06594.1"/>
    <property type="molecule type" value="mRNA"/>
</dbReference>
<evidence type="ECO:0000256" key="13">
    <source>
        <dbReference type="ARBA" id="ARBA00047556"/>
    </source>
</evidence>
<evidence type="ECO:0000256" key="5">
    <source>
        <dbReference type="ARBA" id="ARBA00022989"/>
    </source>
</evidence>
<dbReference type="OrthoDB" id="6354873at2759"/>
<evidence type="ECO:0000256" key="12">
    <source>
        <dbReference type="ARBA" id="ARBA00040992"/>
    </source>
</evidence>
<dbReference type="GO" id="GO:0005789">
    <property type="term" value="C:endoplasmic reticulum membrane"/>
    <property type="evidence" value="ECO:0007669"/>
    <property type="project" value="UniProtKB-SubCell"/>
</dbReference>
<dbReference type="InterPro" id="IPR051689">
    <property type="entry name" value="Sterol_desaturase/TMEM195"/>
</dbReference>
<dbReference type="Pfam" id="PF24858">
    <property type="entry name" value="AGMP_C"/>
    <property type="match status" value="1"/>
</dbReference>
<reference evidence="17" key="1">
    <citation type="journal article" date="2016" name="Mol. Ecol. Resour.">
        <title>Evaluation of the impact of RNA preservation methods of spiders for de novo transcriptome assembly.</title>
        <authorList>
            <person name="Kono N."/>
            <person name="Nakamura H."/>
            <person name="Ito Y."/>
            <person name="Tomita M."/>
            <person name="Arakawa K."/>
        </authorList>
    </citation>
    <scope>NUCLEOTIDE SEQUENCE</scope>
    <source>
        <tissue evidence="17">Whole body</tissue>
    </source>
</reference>
<sequence length="394" mass="46302">MRLNDSVTNISQGILIEIFKIPVRGAELLLYTWIYNNWRLHALPWDSPWTWLTCMVTTDFLFYWMHRATHQCSILWQFHEPHHSSEDFNLTTPLRLSIFTSCTMWLTYLPMAFFIPPSVFLVHYQLNVIFQYWLHSEYIPRLGVLEYVFVTPSHHRVHHGRNRWCIDKNFGSIFILWDRLFGTFEPERNTKIVYGVTTPLRTFSPIQIQTGVLQNIWHRFKTVEGLSNKLSVIFKGPGWKPGTSWLGRLEDVPEPREDEPKYDPQLPMWLEIYVSFHTGALVIGYLQLILNLSMVSAWTLTLSSLFIILTTISIGCLLDLSSSAPILEIIRCPLYFILDTIIQREFQRSFTILYLSMYGFRSLFLASFVFWILACPFTKKLQISNVMQKKLAIN</sequence>
<protein>
    <recommendedName>
        <fullName evidence="12">Alkylglycerol monooxygenase</fullName>
        <ecNumber evidence="11">1.14.16.5</ecNumber>
    </recommendedName>
</protein>
<keyword evidence="9 14" id="KW-0472">Membrane</keyword>
<organism evidence="17">
    <name type="scientific">Parasteatoda tepidariorum</name>
    <name type="common">Common house spider</name>
    <name type="synonym">Achaearanea tepidariorum</name>
    <dbReference type="NCBI Taxonomy" id="114398"/>
    <lineage>
        <taxon>Eukaryota</taxon>
        <taxon>Metazoa</taxon>
        <taxon>Ecdysozoa</taxon>
        <taxon>Arthropoda</taxon>
        <taxon>Chelicerata</taxon>
        <taxon>Arachnida</taxon>
        <taxon>Araneae</taxon>
        <taxon>Araneomorphae</taxon>
        <taxon>Entelegynae</taxon>
        <taxon>Araneoidea</taxon>
        <taxon>Theridiidae</taxon>
        <taxon>Parasteatoda</taxon>
    </lineage>
</organism>
<keyword evidence="7" id="KW-0408">Iron</keyword>
<feature type="transmembrane region" description="Helical" evidence="14">
    <location>
        <begin position="270"/>
        <end position="290"/>
    </location>
</feature>
<evidence type="ECO:0000259" key="15">
    <source>
        <dbReference type="Pfam" id="PF04116"/>
    </source>
</evidence>
<keyword evidence="3 14" id="KW-0812">Transmembrane</keyword>
<keyword evidence="5 14" id="KW-1133">Transmembrane helix</keyword>
<evidence type="ECO:0000259" key="16">
    <source>
        <dbReference type="Pfam" id="PF24858"/>
    </source>
</evidence>
<comment type="subcellular location">
    <subcellularLocation>
        <location evidence="2">Endoplasmic reticulum membrane</location>
        <topology evidence="2">Multi-pass membrane protein</topology>
    </subcellularLocation>
</comment>
<evidence type="ECO:0000256" key="14">
    <source>
        <dbReference type="SAM" id="Phobius"/>
    </source>
</evidence>
<dbReference type="PANTHER" id="PTHR21624:SF1">
    <property type="entry name" value="ALKYLGLYCEROL MONOOXYGENASE"/>
    <property type="match status" value="1"/>
</dbReference>
<dbReference type="Pfam" id="PF04116">
    <property type="entry name" value="FA_hydroxylase"/>
    <property type="match status" value="1"/>
</dbReference>
<feature type="domain" description="Fatty acid hydroxylase" evidence="15">
    <location>
        <begin position="51"/>
        <end position="183"/>
    </location>
</feature>
<feature type="transmembrane region" description="Helical" evidence="14">
    <location>
        <begin position="352"/>
        <end position="374"/>
    </location>
</feature>
<evidence type="ECO:0000256" key="3">
    <source>
        <dbReference type="ARBA" id="ARBA00022692"/>
    </source>
</evidence>
<dbReference type="GO" id="GO:0005506">
    <property type="term" value="F:iron ion binding"/>
    <property type="evidence" value="ECO:0007669"/>
    <property type="project" value="InterPro"/>
</dbReference>
<evidence type="ECO:0000256" key="11">
    <source>
        <dbReference type="ARBA" id="ARBA00039026"/>
    </source>
</evidence>
<evidence type="ECO:0000256" key="10">
    <source>
        <dbReference type="ARBA" id="ARBA00038190"/>
    </source>
</evidence>
<keyword evidence="8" id="KW-0443">Lipid metabolism</keyword>
<evidence type="ECO:0000256" key="2">
    <source>
        <dbReference type="ARBA" id="ARBA00004477"/>
    </source>
</evidence>
<name>A0A2L2YEN4_PARTP</name>
<accession>A0A2L2YEN4</accession>
<evidence type="ECO:0000256" key="1">
    <source>
        <dbReference type="ARBA" id="ARBA00001962"/>
    </source>
</evidence>
<comment type="similarity">
    <text evidence="10">Belongs to the sterol desaturase family. TMEM195 subfamily.</text>
</comment>
<evidence type="ECO:0000256" key="4">
    <source>
        <dbReference type="ARBA" id="ARBA00022824"/>
    </source>
</evidence>
<dbReference type="AlphaFoldDB" id="A0A2L2YEN4"/>
<evidence type="ECO:0000256" key="6">
    <source>
        <dbReference type="ARBA" id="ARBA00023002"/>
    </source>
</evidence>
<keyword evidence="6" id="KW-0560">Oxidoreductase</keyword>
<comment type="catalytic activity">
    <reaction evidence="13">
        <text>1-O-(1,2-saturated-alkyl)-sn-glycerol + (6R)-L-erythro-5,6,7,8-tetrahydrobiopterin + O2 = a 1-(1-hydroxyalkyl)-sn-glycerol + (6R)-L-erythro-6,7-dihydrobiopterin + H2O</text>
        <dbReference type="Rhea" id="RHEA:36255"/>
        <dbReference type="ChEBI" id="CHEBI:15377"/>
        <dbReference type="ChEBI" id="CHEBI:15379"/>
        <dbReference type="ChEBI" id="CHEBI:43120"/>
        <dbReference type="ChEBI" id="CHEBI:59560"/>
        <dbReference type="ChEBI" id="CHEBI:73418"/>
        <dbReference type="ChEBI" id="CHEBI:83957"/>
        <dbReference type="EC" id="1.14.16.5"/>
    </reaction>
</comment>
<keyword evidence="4" id="KW-0256">Endoplasmic reticulum</keyword>
<feature type="transmembrane region" description="Helical" evidence="14">
    <location>
        <begin position="296"/>
        <end position="318"/>
    </location>
</feature>
<evidence type="ECO:0000256" key="7">
    <source>
        <dbReference type="ARBA" id="ARBA00023004"/>
    </source>
</evidence>
<keyword evidence="17" id="KW-0503">Monooxygenase</keyword>
<dbReference type="PANTHER" id="PTHR21624">
    <property type="entry name" value="STEROL DESATURASE-RELATED PROTEIN"/>
    <property type="match status" value="1"/>
</dbReference>
<feature type="domain" description="Alkylglycerol monooxygenase C-terminal" evidence="16">
    <location>
        <begin position="270"/>
        <end position="339"/>
    </location>
</feature>
<evidence type="ECO:0000256" key="8">
    <source>
        <dbReference type="ARBA" id="ARBA00023098"/>
    </source>
</evidence>
<evidence type="ECO:0000256" key="9">
    <source>
        <dbReference type="ARBA" id="ARBA00023136"/>
    </source>
</evidence>
<dbReference type="GO" id="GO:0008610">
    <property type="term" value="P:lipid biosynthetic process"/>
    <property type="evidence" value="ECO:0007669"/>
    <property type="project" value="InterPro"/>
</dbReference>
<comment type="cofactor">
    <cofactor evidence="1">
        <name>Fe cation</name>
        <dbReference type="ChEBI" id="CHEBI:24875"/>
    </cofactor>
</comment>
<proteinExistence type="evidence at transcript level"/>
<dbReference type="InterPro" id="IPR056853">
    <property type="entry name" value="AGMP_C"/>
</dbReference>
<dbReference type="InterPro" id="IPR006694">
    <property type="entry name" value="Fatty_acid_hydroxylase"/>
</dbReference>
<evidence type="ECO:0000313" key="17">
    <source>
        <dbReference type="EMBL" id="LAA06594.1"/>
    </source>
</evidence>
<dbReference type="GO" id="GO:0050479">
    <property type="term" value="F:glyceryl-ether monooxygenase activity"/>
    <property type="evidence" value="ECO:0007669"/>
    <property type="project" value="UniProtKB-EC"/>
</dbReference>
<dbReference type="EC" id="1.14.16.5" evidence="11"/>